<keyword evidence="8 11" id="KW-0413">Isomerase</keyword>
<feature type="region of interest" description="Disordered" evidence="12">
    <location>
        <begin position="424"/>
        <end position="480"/>
    </location>
</feature>
<dbReference type="EMBL" id="BNJK01000001">
    <property type="protein sequence ID" value="GHO93272.1"/>
    <property type="molecule type" value="Genomic_DNA"/>
</dbReference>
<dbReference type="GO" id="GO:0003755">
    <property type="term" value="F:peptidyl-prolyl cis-trans isomerase activity"/>
    <property type="evidence" value="ECO:0007669"/>
    <property type="project" value="UniProtKB-UniRule"/>
</dbReference>
<dbReference type="Pfam" id="PF05697">
    <property type="entry name" value="Trigger_N"/>
    <property type="match status" value="1"/>
</dbReference>
<keyword evidence="9 11" id="KW-0131">Cell cycle</keyword>
<evidence type="ECO:0000256" key="4">
    <source>
        <dbReference type="ARBA" id="ARBA00016902"/>
    </source>
</evidence>
<name>A0A8J3N3L6_9CHLR</name>
<proteinExistence type="inferred from homology"/>
<accession>A0A8J3N3L6</accession>
<feature type="domain" description="Trigger factor C-terminal" evidence="15">
    <location>
        <begin position="265"/>
        <end position="390"/>
    </location>
</feature>
<evidence type="ECO:0000256" key="3">
    <source>
        <dbReference type="ARBA" id="ARBA00013194"/>
    </source>
</evidence>
<dbReference type="InterPro" id="IPR027304">
    <property type="entry name" value="Trigger_fact/SurA_dom_sf"/>
</dbReference>
<dbReference type="GO" id="GO:0015031">
    <property type="term" value="P:protein transport"/>
    <property type="evidence" value="ECO:0007669"/>
    <property type="project" value="UniProtKB-UniRule"/>
</dbReference>
<sequence>MKVSVEKLPTSEAVLDVDVTWDEMQKASDKAYQKLVKQIDVQGFRRGRAPRSLLERKLGGKEYIYQEGLDDLISETYRSTLREHDLTPISQPKLDAPEFEMGQPYHFSLTVPVLTPAVPGDYKSLHFEREDASVTSEEVDKEIESLRERVSDWKIVERPADYGDRVTVDLKLTSGDQNISDLKDNPFELTKERNGLFTGMDEQVVGMQAGESKSFTVIIPADYSNEKLAGKDANYEITLHKVEVKELPEMDDAFAEKVSDGQYQTMEDLSKAISDNIVESKKRRNRDELRDKIVDALIEQSTFSIHPLLIDEQAEDMLHQFGHMLEQQHISVDQYLTMMRKSREEYLQEIRPDAEKSVKRQLVLDEIAQQEDINVTAEEIEGLFALYSQAGQTLPRTEEQIRALASSYRREKTLQRLTEIIAGPDPDSEEVEVSEQADEEATLNNAEEAARAASEATAVETQGEAEASATAGESKAETVE</sequence>
<evidence type="ECO:0000256" key="11">
    <source>
        <dbReference type="HAMAP-Rule" id="MF_00303"/>
    </source>
</evidence>
<comment type="similarity">
    <text evidence="2 11">Belongs to the FKBP-type PPIase family. Tig subfamily.</text>
</comment>
<dbReference type="Pfam" id="PF05698">
    <property type="entry name" value="Trigger_C"/>
    <property type="match status" value="1"/>
</dbReference>
<evidence type="ECO:0000256" key="10">
    <source>
        <dbReference type="ARBA" id="ARBA00029986"/>
    </source>
</evidence>
<organism evidence="16 17">
    <name type="scientific">Reticulibacter mediterranei</name>
    <dbReference type="NCBI Taxonomy" id="2778369"/>
    <lineage>
        <taxon>Bacteria</taxon>
        <taxon>Bacillati</taxon>
        <taxon>Chloroflexota</taxon>
        <taxon>Ktedonobacteria</taxon>
        <taxon>Ktedonobacterales</taxon>
        <taxon>Reticulibacteraceae</taxon>
        <taxon>Reticulibacter</taxon>
    </lineage>
</organism>
<dbReference type="NCBIfam" id="TIGR00115">
    <property type="entry name" value="tig"/>
    <property type="match status" value="1"/>
</dbReference>
<dbReference type="Proteomes" id="UP000597444">
    <property type="component" value="Unassembled WGS sequence"/>
</dbReference>
<feature type="compositionally biased region" description="Low complexity" evidence="12">
    <location>
        <begin position="442"/>
        <end position="473"/>
    </location>
</feature>
<dbReference type="GO" id="GO:0043335">
    <property type="term" value="P:protein unfolding"/>
    <property type="evidence" value="ECO:0007669"/>
    <property type="project" value="TreeGrafter"/>
</dbReference>
<dbReference type="GO" id="GO:0051083">
    <property type="term" value="P:'de novo' cotranslational protein folding"/>
    <property type="evidence" value="ECO:0007669"/>
    <property type="project" value="TreeGrafter"/>
</dbReference>
<comment type="function">
    <text evidence="11">Involved in protein export. Acts as a chaperone by maintaining the newly synthesized protein in an open conformation. Functions as a peptidyl-prolyl cis-trans isomerase.</text>
</comment>
<evidence type="ECO:0000313" key="17">
    <source>
        <dbReference type="Proteomes" id="UP000597444"/>
    </source>
</evidence>
<evidence type="ECO:0000256" key="7">
    <source>
        <dbReference type="ARBA" id="ARBA00023186"/>
    </source>
</evidence>
<keyword evidence="5 11" id="KW-0132">Cell division</keyword>
<protein>
    <recommendedName>
        <fullName evidence="4 11">Trigger factor</fullName>
        <shortName evidence="11">TF</shortName>
        <ecNumber evidence="3 11">5.2.1.8</ecNumber>
    </recommendedName>
    <alternativeName>
        <fullName evidence="10 11">PPIase</fullName>
    </alternativeName>
</protein>
<evidence type="ECO:0000259" key="13">
    <source>
        <dbReference type="Pfam" id="PF00254"/>
    </source>
</evidence>
<dbReference type="AlphaFoldDB" id="A0A8J3N3L6"/>
<dbReference type="Gene3D" id="1.10.3120.10">
    <property type="entry name" value="Trigger factor, C-terminal domain"/>
    <property type="match status" value="1"/>
</dbReference>
<dbReference type="InterPro" id="IPR036611">
    <property type="entry name" value="Trigger_fac_ribosome-bd_sf"/>
</dbReference>
<evidence type="ECO:0000313" key="16">
    <source>
        <dbReference type="EMBL" id="GHO93272.1"/>
    </source>
</evidence>
<dbReference type="Gene3D" id="3.30.70.1050">
    <property type="entry name" value="Trigger factor ribosome-binding domain"/>
    <property type="match status" value="1"/>
</dbReference>
<feature type="compositionally biased region" description="Acidic residues" evidence="12">
    <location>
        <begin position="426"/>
        <end position="441"/>
    </location>
</feature>
<dbReference type="RefSeq" id="WP_220204063.1">
    <property type="nucleotide sequence ID" value="NZ_BNJK01000001.1"/>
</dbReference>
<dbReference type="SUPFAM" id="SSF54534">
    <property type="entry name" value="FKBP-like"/>
    <property type="match status" value="1"/>
</dbReference>
<dbReference type="PANTHER" id="PTHR30560">
    <property type="entry name" value="TRIGGER FACTOR CHAPERONE AND PEPTIDYL-PROLYL CIS/TRANS ISOMERASE"/>
    <property type="match status" value="1"/>
</dbReference>
<feature type="domain" description="Trigger factor ribosome-binding bacterial" evidence="14">
    <location>
        <begin position="1"/>
        <end position="146"/>
    </location>
</feature>
<keyword evidence="17" id="KW-1185">Reference proteome</keyword>
<evidence type="ECO:0000256" key="12">
    <source>
        <dbReference type="SAM" id="MobiDB-lite"/>
    </source>
</evidence>
<evidence type="ECO:0000256" key="9">
    <source>
        <dbReference type="ARBA" id="ARBA00023306"/>
    </source>
</evidence>
<reference evidence="16" key="1">
    <citation type="submission" date="2020-10" db="EMBL/GenBank/DDBJ databases">
        <title>Taxonomic study of unclassified bacteria belonging to the class Ktedonobacteria.</title>
        <authorList>
            <person name="Yabe S."/>
            <person name="Wang C.M."/>
            <person name="Zheng Y."/>
            <person name="Sakai Y."/>
            <person name="Cavaletti L."/>
            <person name="Monciardini P."/>
            <person name="Donadio S."/>
        </authorList>
    </citation>
    <scope>NUCLEOTIDE SEQUENCE</scope>
    <source>
        <strain evidence="16">ID150040</strain>
    </source>
</reference>
<dbReference type="GO" id="GO:0043022">
    <property type="term" value="F:ribosome binding"/>
    <property type="evidence" value="ECO:0007669"/>
    <property type="project" value="TreeGrafter"/>
</dbReference>
<dbReference type="Gene3D" id="3.10.50.40">
    <property type="match status" value="1"/>
</dbReference>
<comment type="domain">
    <text evidence="11">Consists of 3 domains; the N-terminus binds the ribosome, the middle domain has PPIase activity, while the C-terminus has intrinsic chaperone activity on its own.</text>
</comment>
<evidence type="ECO:0000259" key="14">
    <source>
        <dbReference type="Pfam" id="PF05697"/>
    </source>
</evidence>
<dbReference type="HAMAP" id="MF_00303">
    <property type="entry name" value="Trigger_factor_Tig"/>
    <property type="match status" value="1"/>
</dbReference>
<dbReference type="SUPFAM" id="SSF109998">
    <property type="entry name" value="Triger factor/SurA peptide-binding domain-like"/>
    <property type="match status" value="1"/>
</dbReference>
<comment type="catalytic activity">
    <reaction evidence="1 11">
        <text>[protein]-peptidylproline (omega=180) = [protein]-peptidylproline (omega=0)</text>
        <dbReference type="Rhea" id="RHEA:16237"/>
        <dbReference type="Rhea" id="RHEA-COMP:10747"/>
        <dbReference type="Rhea" id="RHEA-COMP:10748"/>
        <dbReference type="ChEBI" id="CHEBI:83833"/>
        <dbReference type="ChEBI" id="CHEBI:83834"/>
        <dbReference type="EC" id="5.2.1.8"/>
    </reaction>
</comment>
<evidence type="ECO:0000256" key="1">
    <source>
        <dbReference type="ARBA" id="ARBA00000971"/>
    </source>
</evidence>
<keyword evidence="7 11" id="KW-0143">Chaperone</keyword>
<evidence type="ECO:0000256" key="8">
    <source>
        <dbReference type="ARBA" id="ARBA00023235"/>
    </source>
</evidence>
<dbReference type="InterPro" id="IPR037041">
    <property type="entry name" value="Trigger_fac_C_sf"/>
</dbReference>
<dbReference type="GO" id="GO:0005737">
    <property type="term" value="C:cytoplasm"/>
    <property type="evidence" value="ECO:0007669"/>
    <property type="project" value="UniProtKB-SubCell"/>
</dbReference>
<evidence type="ECO:0000256" key="2">
    <source>
        <dbReference type="ARBA" id="ARBA00005464"/>
    </source>
</evidence>
<dbReference type="PIRSF" id="PIRSF003095">
    <property type="entry name" value="Trigger_factor"/>
    <property type="match status" value="1"/>
</dbReference>
<evidence type="ECO:0000259" key="15">
    <source>
        <dbReference type="Pfam" id="PF05698"/>
    </source>
</evidence>
<keyword evidence="6 11" id="KW-0697">Rotamase</keyword>
<dbReference type="Pfam" id="PF00254">
    <property type="entry name" value="FKBP_C"/>
    <property type="match status" value="1"/>
</dbReference>
<dbReference type="PANTHER" id="PTHR30560:SF3">
    <property type="entry name" value="TRIGGER FACTOR-LIKE PROTEIN TIG, CHLOROPLASTIC"/>
    <property type="match status" value="1"/>
</dbReference>
<dbReference type="GO" id="GO:0044183">
    <property type="term" value="F:protein folding chaperone"/>
    <property type="evidence" value="ECO:0007669"/>
    <property type="project" value="TreeGrafter"/>
</dbReference>
<dbReference type="InterPro" id="IPR008881">
    <property type="entry name" value="Trigger_fac_ribosome-bd_bac"/>
</dbReference>
<dbReference type="SUPFAM" id="SSF102735">
    <property type="entry name" value="Trigger factor ribosome-binding domain"/>
    <property type="match status" value="1"/>
</dbReference>
<dbReference type="InterPro" id="IPR005215">
    <property type="entry name" value="Trig_fac"/>
</dbReference>
<gene>
    <name evidence="11 16" type="primary">tig</name>
    <name evidence="16" type="ORF">KSF_033200</name>
</gene>
<evidence type="ECO:0000256" key="6">
    <source>
        <dbReference type="ARBA" id="ARBA00023110"/>
    </source>
</evidence>
<evidence type="ECO:0000256" key="5">
    <source>
        <dbReference type="ARBA" id="ARBA00022618"/>
    </source>
</evidence>
<dbReference type="GO" id="GO:0051301">
    <property type="term" value="P:cell division"/>
    <property type="evidence" value="ECO:0007669"/>
    <property type="project" value="UniProtKB-KW"/>
</dbReference>
<comment type="caution">
    <text evidence="16">The sequence shown here is derived from an EMBL/GenBank/DDBJ whole genome shotgun (WGS) entry which is preliminary data.</text>
</comment>
<dbReference type="InterPro" id="IPR008880">
    <property type="entry name" value="Trigger_fac_C"/>
</dbReference>
<dbReference type="EC" id="5.2.1.8" evidence="3 11"/>
<dbReference type="InterPro" id="IPR046357">
    <property type="entry name" value="PPIase_dom_sf"/>
</dbReference>
<keyword evidence="11" id="KW-0963">Cytoplasm</keyword>
<dbReference type="InterPro" id="IPR001179">
    <property type="entry name" value="PPIase_FKBP_dom"/>
</dbReference>
<feature type="domain" description="PPIase FKBP-type" evidence="13">
    <location>
        <begin position="160"/>
        <end position="239"/>
    </location>
</feature>
<comment type="subcellular location">
    <subcellularLocation>
        <location evidence="11">Cytoplasm</location>
    </subcellularLocation>
    <text evidence="11">About half TF is bound to the ribosome near the polypeptide exit tunnel while the other half is free in the cytoplasm.</text>
</comment>